<dbReference type="PANTHER" id="PTHR21666">
    <property type="entry name" value="PEPTIDASE-RELATED"/>
    <property type="match status" value="1"/>
</dbReference>
<dbReference type="CDD" id="cd12797">
    <property type="entry name" value="M23_peptidase"/>
    <property type="match status" value="1"/>
</dbReference>
<evidence type="ECO:0000256" key="1">
    <source>
        <dbReference type="SAM" id="MobiDB-lite"/>
    </source>
</evidence>
<gene>
    <name evidence="4" type="primary">spoIIQ</name>
    <name evidence="4" type="ORF">BACCIP111883_00928</name>
</gene>
<evidence type="ECO:0000313" key="5">
    <source>
        <dbReference type="Proteomes" id="UP000789833"/>
    </source>
</evidence>
<dbReference type="EMBL" id="CAKJTJ010000003">
    <property type="protein sequence ID" value="CAG9620160.1"/>
    <property type="molecule type" value="Genomic_DNA"/>
</dbReference>
<organism evidence="4 5">
    <name type="scientific">Sutcliffiella rhizosphaerae</name>
    <dbReference type="NCBI Taxonomy" id="2880967"/>
    <lineage>
        <taxon>Bacteria</taxon>
        <taxon>Bacillati</taxon>
        <taxon>Bacillota</taxon>
        <taxon>Bacilli</taxon>
        <taxon>Bacillales</taxon>
        <taxon>Bacillaceae</taxon>
        <taxon>Sutcliffiella</taxon>
    </lineage>
</organism>
<evidence type="ECO:0000259" key="3">
    <source>
        <dbReference type="Pfam" id="PF01551"/>
    </source>
</evidence>
<dbReference type="SUPFAM" id="SSF51261">
    <property type="entry name" value="Duplicated hybrid motif"/>
    <property type="match status" value="1"/>
</dbReference>
<keyword evidence="2" id="KW-0472">Membrane</keyword>
<comment type="caution">
    <text evidence="4">The sequence shown here is derived from an EMBL/GenBank/DDBJ whole genome shotgun (WGS) entry which is preliminary data.</text>
</comment>
<keyword evidence="2" id="KW-1133">Transmembrane helix</keyword>
<feature type="domain" description="M23ase beta-sheet core" evidence="3">
    <location>
        <begin position="120"/>
        <end position="218"/>
    </location>
</feature>
<feature type="transmembrane region" description="Helical" evidence="2">
    <location>
        <begin position="23"/>
        <end position="43"/>
    </location>
</feature>
<dbReference type="InterPro" id="IPR050570">
    <property type="entry name" value="Cell_wall_metabolism_enzyme"/>
</dbReference>
<dbReference type="Gene3D" id="2.70.70.10">
    <property type="entry name" value="Glucose Permease (Domain IIA)"/>
    <property type="match status" value="1"/>
</dbReference>
<reference evidence="4 5" key="1">
    <citation type="submission" date="2021-10" db="EMBL/GenBank/DDBJ databases">
        <authorList>
            <person name="Criscuolo A."/>
        </authorList>
    </citation>
    <scope>NUCLEOTIDE SEQUENCE [LARGE SCALE GENOMIC DNA]</scope>
    <source>
        <strain evidence="5">CIP 111883</strain>
    </source>
</reference>
<dbReference type="Proteomes" id="UP000789833">
    <property type="component" value="Unassembled WGS sequence"/>
</dbReference>
<dbReference type="PANTHER" id="PTHR21666:SF291">
    <property type="entry name" value="STAGE II SPORULATION PROTEIN Q"/>
    <property type="match status" value="1"/>
</dbReference>
<dbReference type="InterPro" id="IPR016047">
    <property type="entry name" value="M23ase_b-sheet_dom"/>
</dbReference>
<feature type="compositionally biased region" description="Acidic residues" evidence="1">
    <location>
        <begin position="256"/>
        <end position="277"/>
    </location>
</feature>
<feature type="region of interest" description="Disordered" evidence="1">
    <location>
        <begin position="50"/>
        <end position="69"/>
    </location>
</feature>
<keyword evidence="2" id="KW-0812">Transmembrane</keyword>
<sequence>MREEEKKRTSQNSNWQRLMKKRWVFPAIYLGCASIILTAVLVLQSGNETKVNPGTNPEGQGPTTSYGDQDSVEVNSPVENFVMPVTDVDSSVIAKHFWDENGSEEEQLNSFIEYNGRYQPNTGVDIAMRDGETFDVVASLSGTVKHIEKDPILGTVVEIEHVNGVKTVYQALADDVEVKVNDFVEQGQKIGNAGISELNKETAHVHFEIRKDSVAVNPLSYFEKPVTALIEAEDKASEENSEPAGDQEQAPADGEDKPEDGEDKDDDEGSSDEEQEDAVSFHA</sequence>
<feature type="region of interest" description="Disordered" evidence="1">
    <location>
        <begin position="231"/>
        <end position="283"/>
    </location>
</feature>
<dbReference type="Pfam" id="PF01551">
    <property type="entry name" value="Peptidase_M23"/>
    <property type="match status" value="1"/>
</dbReference>
<proteinExistence type="predicted"/>
<evidence type="ECO:0000313" key="4">
    <source>
        <dbReference type="EMBL" id="CAG9620160.1"/>
    </source>
</evidence>
<accession>A0ABM8YJQ8</accession>
<dbReference type="InterPro" id="IPR011055">
    <property type="entry name" value="Dup_hybrid_motif"/>
</dbReference>
<protein>
    <submittedName>
        <fullName evidence="4">Stage II sporulation protein Q</fullName>
    </submittedName>
</protein>
<evidence type="ECO:0000256" key="2">
    <source>
        <dbReference type="SAM" id="Phobius"/>
    </source>
</evidence>
<name>A0ABM8YJQ8_9BACI</name>
<keyword evidence="5" id="KW-1185">Reference proteome</keyword>